<dbReference type="Proteomes" id="UP000248790">
    <property type="component" value="Unassembled WGS sequence"/>
</dbReference>
<dbReference type="RefSeq" id="WP_111630725.1">
    <property type="nucleotide sequence ID" value="NZ_QLMC01000006.1"/>
</dbReference>
<gene>
    <name evidence="1" type="ORF">LX87_04707</name>
</gene>
<protein>
    <submittedName>
        <fullName evidence="1">Uncharacterized protein DUF4976</fullName>
    </submittedName>
</protein>
<name>A0A327WNM3_LARAB</name>
<keyword evidence="2" id="KW-1185">Reference proteome</keyword>
<dbReference type="OrthoDB" id="9789742at2"/>
<comment type="caution">
    <text evidence="1">The sequence shown here is derived from an EMBL/GenBank/DDBJ whole genome shotgun (WGS) entry which is preliminary data.</text>
</comment>
<dbReference type="Gene3D" id="3.40.720.10">
    <property type="entry name" value="Alkaline Phosphatase, subunit A"/>
    <property type="match status" value="1"/>
</dbReference>
<sequence>MGSPRLPKVEGVVRVDSKYMQYIEHGYEELYDLKADPHEKQNLASSAAYQAKLEAMRKRYAVLKKQVK</sequence>
<accession>A0A327WNM3</accession>
<dbReference type="EMBL" id="QLMC01000006">
    <property type="protein sequence ID" value="RAJ93195.1"/>
    <property type="molecule type" value="Genomic_DNA"/>
</dbReference>
<dbReference type="SUPFAM" id="SSF53649">
    <property type="entry name" value="Alkaline phosphatase-like"/>
    <property type="match status" value="1"/>
</dbReference>
<evidence type="ECO:0000313" key="2">
    <source>
        <dbReference type="Proteomes" id="UP000248790"/>
    </source>
</evidence>
<reference evidence="1 2" key="1">
    <citation type="submission" date="2018-06" db="EMBL/GenBank/DDBJ databases">
        <title>Genomic Encyclopedia of Archaeal and Bacterial Type Strains, Phase II (KMG-II): from individual species to whole genera.</title>
        <authorList>
            <person name="Goeker M."/>
        </authorList>
    </citation>
    <scope>NUCLEOTIDE SEQUENCE [LARGE SCALE GENOMIC DNA]</scope>
    <source>
        <strain evidence="1 2">DSM 21851</strain>
    </source>
</reference>
<dbReference type="AlphaFoldDB" id="A0A327WNM3"/>
<dbReference type="InterPro" id="IPR017850">
    <property type="entry name" value="Alkaline_phosphatase_core_sf"/>
</dbReference>
<organism evidence="1 2">
    <name type="scientific">Larkinella arboricola</name>
    <dbReference type="NCBI Taxonomy" id="643671"/>
    <lineage>
        <taxon>Bacteria</taxon>
        <taxon>Pseudomonadati</taxon>
        <taxon>Bacteroidota</taxon>
        <taxon>Cytophagia</taxon>
        <taxon>Cytophagales</taxon>
        <taxon>Spirosomataceae</taxon>
        <taxon>Larkinella</taxon>
    </lineage>
</organism>
<proteinExistence type="predicted"/>
<evidence type="ECO:0000313" key="1">
    <source>
        <dbReference type="EMBL" id="RAJ93195.1"/>
    </source>
</evidence>